<keyword evidence="2" id="KW-1185">Reference proteome</keyword>
<dbReference type="InterPro" id="IPR052609">
    <property type="entry name" value="Ribosome_Biogenesis_Reg"/>
</dbReference>
<organism evidence="1 2">
    <name type="scientific">Apatococcus fuscideae</name>
    <dbReference type="NCBI Taxonomy" id="2026836"/>
    <lineage>
        <taxon>Eukaryota</taxon>
        <taxon>Viridiplantae</taxon>
        <taxon>Chlorophyta</taxon>
        <taxon>core chlorophytes</taxon>
        <taxon>Trebouxiophyceae</taxon>
        <taxon>Chlorellales</taxon>
        <taxon>Chlorellaceae</taxon>
        <taxon>Apatococcus</taxon>
    </lineage>
</organism>
<gene>
    <name evidence="1" type="ORF">WJX84_006942</name>
</gene>
<comment type="caution">
    <text evidence="1">The sequence shown here is derived from an EMBL/GenBank/DDBJ whole genome shotgun (WGS) entry which is preliminary data.</text>
</comment>
<accession>A0AAW1SQK5</accession>
<dbReference type="AlphaFoldDB" id="A0AAW1SQK5"/>
<dbReference type="Proteomes" id="UP001485043">
    <property type="component" value="Unassembled WGS sequence"/>
</dbReference>
<reference evidence="1 2" key="1">
    <citation type="journal article" date="2024" name="Nat. Commun.">
        <title>Phylogenomics reveals the evolutionary origins of lichenization in chlorophyte algae.</title>
        <authorList>
            <person name="Puginier C."/>
            <person name="Libourel C."/>
            <person name="Otte J."/>
            <person name="Skaloud P."/>
            <person name="Haon M."/>
            <person name="Grisel S."/>
            <person name="Petersen M."/>
            <person name="Berrin J.G."/>
            <person name="Delaux P.M."/>
            <person name="Dal Grande F."/>
            <person name="Keller J."/>
        </authorList>
    </citation>
    <scope>NUCLEOTIDE SEQUENCE [LARGE SCALE GENOMIC DNA]</scope>
    <source>
        <strain evidence="1 2">SAG 2523</strain>
    </source>
</reference>
<dbReference type="GO" id="GO:0005730">
    <property type="term" value="C:nucleolus"/>
    <property type="evidence" value="ECO:0007669"/>
    <property type="project" value="TreeGrafter"/>
</dbReference>
<name>A0AAW1SQK5_9CHLO</name>
<evidence type="ECO:0000313" key="1">
    <source>
        <dbReference type="EMBL" id="KAK9851531.1"/>
    </source>
</evidence>
<dbReference type="PANTHER" id="PTHR15682:SF2">
    <property type="entry name" value="UNHEALTHY RIBOSOME BIOGENESIS PROTEIN 2 HOMOLOG"/>
    <property type="match status" value="1"/>
</dbReference>
<protein>
    <submittedName>
        <fullName evidence="1">Uncharacterized protein</fullName>
    </submittedName>
</protein>
<dbReference type="EMBL" id="JALJOV010001241">
    <property type="protein sequence ID" value="KAK9851531.1"/>
    <property type="molecule type" value="Genomic_DNA"/>
</dbReference>
<dbReference type="PANTHER" id="PTHR15682">
    <property type="entry name" value="UNHEALTHY RIBOSOME BIOGENESIS PROTEIN 2 HOMOLOG"/>
    <property type="match status" value="1"/>
</dbReference>
<dbReference type="GO" id="GO:0042254">
    <property type="term" value="P:ribosome biogenesis"/>
    <property type="evidence" value="ECO:0007669"/>
    <property type="project" value="TreeGrafter"/>
</dbReference>
<proteinExistence type="predicted"/>
<sequence length="1139" mass="121209">MATDLLAGVRILRSKGQREDSQYGAAVGIQDSLVLLAEQVPPHGQPLPCQVWCHCANQLLDWTAVQLDKQLKLVAAASAPEIDSSQRSPGLSLWRLFANVLDLAQQHERPIVVPDVVSSITACSQNASRCRMGSPCPPGDQAAMICILRHLSLRRAENLLGSLEHSVTLAEAALEAAAAHRTDAAWQEFAVCAVEMGVISCRRALNQRKVFEAGTQRLMGATLPHLGQTAPALPGSIEPQSLETACAALLGASIFQEELVAGSADTQETSQVPQLLQAAASLMTSLMALEHRAVQPHQTMLWRWCQQIIKVDQGQAAAGASLIASRALIQMIRTAQQLRQLENFLQQAFQAVSSADQAQATSLQQILCRQHILTQLQEALASLPSGQIPLIIHYTATTLVPFAVAPDSWEPAASCIAQLATSCLQHVRVTGPQADTLAAEASKLAAAVIGGPLSSGAAAYCNAWPDFGKASSASGHQRWRLTNLLQLQQATLGMHAACCALQPQLQDMDWQLPSSASPGESCSLLKLTQHIFAADGPQEDEHQRLQSVFAASIIPRLRWLHEGILHLHFTCPKPDVLESMAEDTHANAQALQAEMQSLSAMLLQQATIPSSIYHNAAQGSLLDKLTQQQMMLPLIIQHLPVVVSEAPAPSLAAFVGSILMTASLPHNSHPAASDAHNEKQDLLQADAVDLLMACTINNLQQDPRAPGGAMWEAATMAQVMSAGLRSGCEASVSQLTEPQRASVEAISTGPHLSPSRCTLPWKRLCQLEQVILEHLLIQDARDTTALSHRIQPDKLLEIQLSLLCTPVPLPQAMDSSPAAANAESMLPYHAALPPSGCCPLRSSLLSSARALVAGQGQQERRHLHRSLLTALLDPTSAINALPLFELALLTLETRTAFTEEESVTRGLTGETADAFAAAISDGLTALCLQSLAARERAFRLAPDSAARMAHLPWQLLQARNTWGWQSRPATGQAVLAGQAGHLSEPQSLPLHSLALPAFGNSPSSACAEAANSAGEVLDGSVALRPGFKALGRVYTALADQQEVLGRYAAPILADYVATAGLSAQAGLRQGTETLQDSSLGSSAADALRQGACALYGICSASQVQHVHASLSTTAQGLAQAALSELRTEYETVHRYTGKA</sequence>
<evidence type="ECO:0000313" key="2">
    <source>
        <dbReference type="Proteomes" id="UP001485043"/>
    </source>
</evidence>